<comment type="similarity">
    <text evidence="2">Belongs to the peptidase S54 family.</text>
</comment>
<dbReference type="Proteomes" id="UP001235939">
    <property type="component" value="Chromosome 01"/>
</dbReference>
<evidence type="ECO:0000259" key="3">
    <source>
        <dbReference type="PROSITE" id="PS50222"/>
    </source>
</evidence>
<accession>A0ABY6K252</accession>
<feature type="domain" description="EF-hand" evidence="3">
    <location>
        <begin position="314"/>
        <end position="335"/>
    </location>
</feature>
<evidence type="ECO:0000256" key="1">
    <source>
        <dbReference type="ARBA" id="ARBA00004123"/>
    </source>
</evidence>
<proteinExistence type="inferred from homology"/>
<evidence type="ECO:0000313" key="5">
    <source>
        <dbReference type="Proteomes" id="UP001235939"/>
    </source>
</evidence>
<sequence length="515" mass="58597">MPGHRKRRQFKQTDAFTRGMVIGLKRAGWSIRQIAADTHLGASTVHRLWRRWLEQGNVAIYRNVGATRVTSARVDRRILRQAVAAPQATCTAILQHVQDTLDHSISTRTISRRLVANGLHSCRPLRRLPLTPLNRRQRLEWCRARSTWMTEWHRVVFSDESRFCLSSDSRRVRVWRRRGERSNPAAIVERPTVRQRGIMVWGAIAYDSRSPLLRIQGTMTAQRYVDDVLRPVTLPYLQGVPRSEDELWQMVEREWRAIPQDAIRTLIDSLPRRVAACIAVREEGQSRIPLQELQKLLPDLPAEVQVEVTHRLGQDSDGLISYSEFIDMVHSLKNDHPRLLRMLQYATAAVVPQSQRSSVVARYVSEYKCCPPPLFMPLISLIEIGVFIYYSTKLPAGQQVDVEGPLIYNPKCRVQAWRYLSYMLIHAGQESSWPRRGEGISRVSGRPAGGLCAETTCQLGREVCLGTTGPAARKGGDDRRGRLAKEVGSWTVWINKWSTRRNLPGAALKASPSTV</sequence>
<gene>
    <name evidence="4" type="ORF">LAZ67_1004141</name>
</gene>
<dbReference type="InterPro" id="IPR009057">
    <property type="entry name" value="Homeodomain-like_sf"/>
</dbReference>
<dbReference type="SUPFAM" id="SSF46689">
    <property type="entry name" value="Homeodomain-like"/>
    <property type="match status" value="1"/>
</dbReference>
<evidence type="ECO:0000256" key="2">
    <source>
        <dbReference type="ARBA" id="ARBA00009045"/>
    </source>
</evidence>
<dbReference type="InterPro" id="IPR002048">
    <property type="entry name" value="EF_hand_dom"/>
</dbReference>
<dbReference type="PROSITE" id="PS50222">
    <property type="entry name" value="EF_HAND_2"/>
    <property type="match status" value="1"/>
</dbReference>
<comment type="subcellular location">
    <subcellularLocation>
        <location evidence="1">Nucleus</location>
    </subcellularLocation>
</comment>
<protein>
    <submittedName>
        <fullName evidence="4">RHBDL2</fullName>
    </submittedName>
</protein>
<reference evidence="4 5" key="1">
    <citation type="submission" date="2022-01" db="EMBL/GenBank/DDBJ databases">
        <title>A chromosomal length assembly of Cordylochernes scorpioides.</title>
        <authorList>
            <person name="Zeh D."/>
            <person name="Zeh J."/>
        </authorList>
    </citation>
    <scope>NUCLEOTIDE SEQUENCE [LARGE SCALE GENOMIC DNA]</scope>
    <source>
        <strain evidence="4">IN4F17</strain>
        <tissue evidence="4">Whole Body</tissue>
    </source>
</reference>
<dbReference type="InterPro" id="IPR036388">
    <property type="entry name" value="WH-like_DNA-bd_sf"/>
</dbReference>
<evidence type="ECO:0000313" key="4">
    <source>
        <dbReference type="EMBL" id="UYV61260.1"/>
    </source>
</evidence>
<dbReference type="PANTHER" id="PTHR45840:SF2">
    <property type="entry name" value="PROTEIN RHOMBOID-RELATED"/>
    <property type="match status" value="1"/>
</dbReference>
<dbReference type="EMBL" id="CP092863">
    <property type="protein sequence ID" value="UYV61260.1"/>
    <property type="molecule type" value="Genomic_DNA"/>
</dbReference>
<dbReference type="InterPro" id="IPR051739">
    <property type="entry name" value="Rhomboid_IM_Serine_Proteases"/>
</dbReference>
<dbReference type="InterPro" id="IPR002492">
    <property type="entry name" value="Transposase_Tc1-like"/>
</dbReference>
<dbReference type="Gene3D" id="1.10.10.10">
    <property type="entry name" value="Winged helix-like DNA-binding domain superfamily/Winged helix DNA-binding domain"/>
    <property type="match status" value="1"/>
</dbReference>
<dbReference type="Pfam" id="PF01498">
    <property type="entry name" value="HTH_Tnp_Tc3_2"/>
    <property type="match status" value="1"/>
</dbReference>
<dbReference type="InterPro" id="IPR036397">
    <property type="entry name" value="RNaseH_sf"/>
</dbReference>
<name>A0ABY6K252_9ARAC</name>
<dbReference type="PANTHER" id="PTHR45840">
    <property type="entry name" value="RHOMBOID-RELATED PROTEIN"/>
    <property type="match status" value="1"/>
</dbReference>
<keyword evidence="5" id="KW-1185">Reference proteome</keyword>
<organism evidence="4 5">
    <name type="scientific">Cordylochernes scorpioides</name>
    <dbReference type="NCBI Taxonomy" id="51811"/>
    <lineage>
        <taxon>Eukaryota</taxon>
        <taxon>Metazoa</taxon>
        <taxon>Ecdysozoa</taxon>
        <taxon>Arthropoda</taxon>
        <taxon>Chelicerata</taxon>
        <taxon>Arachnida</taxon>
        <taxon>Pseudoscorpiones</taxon>
        <taxon>Cheliferoidea</taxon>
        <taxon>Chernetidae</taxon>
        <taxon>Cordylochernes</taxon>
    </lineage>
</organism>
<dbReference type="Gene3D" id="3.30.420.10">
    <property type="entry name" value="Ribonuclease H-like superfamily/Ribonuclease H"/>
    <property type="match status" value="2"/>
</dbReference>